<dbReference type="InterPro" id="IPR005467">
    <property type="entry name" value="His_kinase_dom"/>
</dbReference>
<comment type="subcellular location">
    <subcellularLocation>
        <location evidence="2">Cell membrane</location>
    </subcellularLocation>
</comment>
<evidence type="ECO:0000313" key="15">
    <source>
        <dbReference type="EMBL" id="GGK71616.1"/>
    </source>
</evidence>
<dbReference type="PRINTS" id="PR00344">
    <property type="entry name" value="BCTRLSENSOR"/>
</dbReference>
<dbReference type="SUPFAM" id="SSF55874">
    <property type="entry name" value="ATPase domain of HSP90 chaperone/DNA topoisomerase II/histidine kinase"/>
    <property type="match status" value="1"/>
</dbReference>
<evidence type="ECO:0000256" key="1">
    <source>
        <dbReference type="ARBA" id="ARBA00000085"/>
    </source>
</evidence>
<dbReference type="InterPro" id="IPR050428">
    <property type="entry name" value="TCS_sensor_his_kinase"/>
</dbReference>
<feature type="region of interest" description="Disordered" evidence="11">
    <location>
        <begin position="501"/>
        <end position="522"/>
    </location>
</feature>
<dbReference type="Pfam" id="PF00672">
    <property type="entry name" value="HAMP"/>
    <property type="match status" value="1"/>
</dbReference>
<comment type="catalytic activity">
    <reaction evidence="1">
        <text>ATP + protein L-histidine = ADP + protein N-phospho-L-histidine.</text>
        <dbReference type="EC" id="2.7.13.3"/>
    </reaction>
</comment>
<dbReference type="InterPro" id="IPR036097">
    <property type="entry name" value="HisK_dim/P_sf"/>
</dbReference>
<evidence type="ECO:0000256" key="5">
    <source>
        <dbReference type="ARBA" id="ARBA00022679"/>
    </source>
</evidence>
<reference evidence="15" key="1">
    <citation type="journal article" date="2014" name="Int. J. Syst. Evol. Microbiol.">
        <title>Complete genome sequence of Corynebacterium casei LMG S-19264T (=DSM 44701T), isolated from a smear-ripened cheese.</title>
        <authorList>
            <consortium name="US DOE Joint Genome Institute (JGI-PGF)"/>
            <person name="Walter F."/>
            <person name="Albersmeier A."/>
            <person name="Kalinowski J."/>
            <person name="Ruckert C."/>
        </authorList>
    </citation>
    <scope>NUCLEOTIDE SEQUENCE</scope>
    <source>
        <strain evidence="15">JCM 13064</strain>
    </source>
</reference>
<dbReference type="CDD" id="cd06225">
    <property type="entry name" value="HAMP"/>
    <property type="match status" value="1"/>
</dbReference>
<keyword evidence="8 12" id="KW-1133">Transmembrane helix</keyword>
<evidence type="ECO:0000256" key="4">
    <source>
        <dbReference type="ARBA" id="ARBA00022553"/>
    </source>
</evidence>
<dbReference type="Pfam" id="PF02518">
    <property type="entry name" value="HATPase_c"/>
    <property type="match status" value="1"/>
</dbReference>
<evidence type="ECO:0000256" key="3">
    <source>
        <dbReference type="ARBA" id="ARBA00012438"/>
    </source>
</evidence>
<protein>
    <recommendedName>
        <fullName evidence="3">histidine kinase</fullName>
        <ecNumber evidence="3">2.7.13.3</ecNumber>
    </recommendedName>
</protein>
<feature type="domain" description="HAMP" evidence="14">
    <location>
        <begin position="236"/>
        <end position="289"/>
    </location>
</feature>
<dbReference type="Gene3D" id="1.10.287.130">
    <property type="match status" value="1"/>
</dbReference>
<dbReference type="PANTHER" id="PTHR45436:SF5">
    <property type="entry name" value="SENSOR HISTIDINE KINASE TRCS"/>
    <property type="match status" value="1"/>
</dbReference>
<keyword evidence="4" id="KW-0597">Phosphoprotein</keyword>
<dbReference type="InterPro" id="IPR003661">
    <property type="entry name" value="HisK_dim/P_dom"/>
</dbReference>
<keyword evidence="5" id="KW-0808">Transferase</keyword>
<dbReference type="PROSITE" id="PS50109">
    <property type="entry name" value="HIS_KIN"/>
    <property type="match status" value="1"/>
</dbReference>
<dbReference type="CDD" id="cd00082">
    <property type="entry name" value="HisKA"/>
    <property type="match status" value="1"/>
</dbReference>
<evidence type="ECO:0000256" key="2">
    <source>
        <dbReference type="ARBA" id="ARBA00004236"/>
    </source>
</evidence>
<evidence type="ECO:0000259" key="13">
    <source>
        <dbReference type="PROSITE" id="PS50109"/>
    </source>
</evidence>
<dbReference type="SMART" id="SM00388">
    <property type="entry name" value="HisKA"/>
    <property type="match status" value="1"/>
</dbReference>
<evidence type="ECO:0000256" key="7">
    <source>
        <dbReference type="ARBA" id="ARBA00022777"/>
    </source>
</evidence>
<dbReference type="Gene3D" id="3.30.565.10">
    <property type="entry name" value="Histidine kinase-like ATPase, C-terminal domain"/>
    <property type="match status" value="1"/>
</dbReference>
<evidence type="ECO:0000256" key="8">
    <source>
        <dbReference type="ARBA" id="ARBA00022989"/>
    </source>
</evidence>
<organism evidence="15 16">
    <name type="scientific">Sphaerisporangium melleum</name>
    <dbReference type="NCBI Taxonomy" id="321316"/>
    <lineage>
        <taxon>Bacteria</taxon>
        <taxon>Bacillati</taxon>
        <taxon>Actinomycetota</taxon>
        <taxon>Actinomycetes</taxon>
        <taxon>Streptosporangiales</taxon>
        <taxon>Streptosporangiaceae</taxon>
        <taxon>Sphaerisporangium</taxon>
    </lineage>
</organism>
<dbReference type="Gene3D" id="6.10.340.10">
    <property type="match status" value="1"/>
</dbReference>
<evidence type="ECO:0000259" key="14">
    <source>
        <dbReference type="PROSITE" id="PS50885"/>
    </source>
</evidence>
<dbReference type="SMART" id="SM00387">
    <property type="entry name" value="HATPase_c"/>
    <property type="match status" value="1"/>
</dbReference>
<dbReference type="AlphaFoldDB" id="A0A917QWF1"/>
<dbReference type="InterPro" id="IPR004358">
    <property type="entry name" value="Sig_transdc_His_kin-like_C"/>
</dbReference>
<dbReference type="PROSITE" id="PS50885">
    <property type="entry name" value="HAMP"/>
    <property type="match status" value="1"/>
</dbReference>
<dbReference type="InterPro" id="IPR036890">
    <property type="entry name" value="HATPase_C_sf"/>
</dbReference>
<keyword evidence="7 15" id="KW-0418">Kinase</keyword>
<keyword evidence="16" id="KW-1185">Reference proteome</keyword>
<evidence type="ECO:0000256" key="11">
    <source>
        <dbReference type="SAM" id="MobiDB-lite"/>
    </source>
</evidence>
<evidence type="ECO:0000256" key="10">
    <source>
        <dbReference type="ARBA" id="ARBA00023136"/>
    </source>
</evidence>
<dbReference type="Pfam" id="PF00512">
    <property type="entry name" value="HisKA"/>
    <property type="match status" value="1"/>
</dbReference>
<feature type="transmembrane region" description="Helical" evidence="12">
    <location>
        <begin position="214"/>
        <end position="239"/>
    </location>
</feature>
<proteinExistence type="predicted"/>
<dbReference type="RefSeq" id="WP_189162022.1">
    <property type="nucleotide sequence ID" value="NZ_BMNT01000005.1"/>
</dbReference>
<feature type="transmembrane region" description="Helical" evidence="12">
    <location>
        <begin position="70"/>
        <end position="90"/>
    </location>
</feature>
<dbReference type="PANTHER" id="PTHR45436">
    <property type="entry name" value="SENSOR HISTIDINE KINASE YKOH"/>
    <property type="match status" value="1"/>
</dbReference>
<dbReference type="EC" id="2.7.13.3" evidence="3"/>
<dbReference type="GO" id="GO:0000155">
    <property type="term" value="F:phosphorelay sensor kinase activity"/>
    <property type="evidence" value="ECO:0007669"/>
    <property type="project" value="InterPro"/>
</dbReference>
<evidence type="ECO:0000256" key="12">
    <source>
        <dbReference type="SAM" id="Phobius"/>
    </source>
</evidence>
<accession>A0A917QWF1</accession>
<comment type="caution">
    <text evidence="15">The sequence shown here is derived from an EMBL/GenBank/DDBJ whole genome shotgun (WGS) entry which is preliminary data.</text>
</comment>
<dbReference type="SUPFAM" id="SSF47384">
    <property type="entry name" value="Homodimeric domain of signal transducing histidine kinase"/>
    <property type="match status" value="1"/>
</dbReference>
<reference evidence="15" key="2">
    <citation type="submission" date="2020-09" db="EMBL/GenBank/DDBJ databases">
        <authorList>
            <person name="Sun Q."/>
            <person name="Ohkuma M."/>
        </authorList>
    </citation>
    <scope>NUCLEOTIDE SEQUENCE</scope>
    <source>
        <strain evidence="15">JCM 13064</strain>
    </source>
</reference>
<dbReference type="SUPFAM" id="SSF158472">
    <property type="entry name" value="HAMP domain-like"/>
    <property type="match status" value="1"/>
</dbReference>
<dbReference type="SMART" id="SM00304">
    <property type="entry name" value="HAMP"/>
    <property type="match status" value="1"/>
</dbReference>
<name>A0A917QWF1_9ACTN</name>
<dbReference type="GO" id="GO:0005886">
    <property type="term" value="C:plasma membrane"/>
    <property type="evidence" value="ECO:0007669"/>
    <property type="project" value="UniProtKB-SubCell"/>
</dbReference>
<dbReference type="Proteomes" id="UP000645217">
    <property type="component" value="Unassembled WGS sequence"/>
</dbReference>
<feature type="domain" description="Histidine kinase" evidence="13">
    <location>
        <begin position="297"/>
        <end position="503"/>
    </location>
</feature>
<sequence>MATGIRQCSMQARVTRSVTALALVAFAVVGIGVDIGRRKRDQENAFPDAQGGTSATNVRRSSIQARATRTITAVALVAFAVIGIGVDIGLHTKDQEDGFQDAQRVAAAWIASMKPGEAPRPALSEPVDLLQLVDSRGRVVAASRAAGSGPLSEVRPPLDGRILHLRQCSPARCLLLAAIRVSPHEARVLWSGEPHIVYAGTIQPPLLSLQRTELFIAGAVLAAVLLAAWAAWSLIGRALRPVEAIRARMAEISVTDLSLRVPEPSRDDEIGQLARTANQTLARLEQAVEQQRQFAYCVSHEFRTPVTGMRTQMEEALLYPDEVDPREAITTALCTVGRLQALIDDMLVLARIRTAVPTPPEQVDLGALVRREITGAGSAVPVDVLAEEGTTVTGNSLQLTQLLTNLVNNARRHAESRVEVSVGRDGEMAVLTVADDGAGILPEDRERIFQLFVRLSDGHGKDPRGTGLGLAICRAIVAAHHGTLTVEDASPGACFVVRLPLSPAGPPPRDPGSAGHQPTSRR</sequence>
<evidence type="ECO:0000256" key="9">
    <source>
        <dbReference type="ARBA" id="ARBA00023012"/>
    </source>
</evidence>
<feature type="transmembrane region" description="Helical" evidence="12">
    <location>
        <begin position="18"/>
        <end position="36"/>
    </location>
</feature>
<dbReference type="InterPro" id="IPR003594">
    <property type="entry name" value="HATPase_dom"/>
</dbReference>
<evidence type="ECO:0000313" key="16">
    <source>
        <dbReference type="Proteomes" id="UP000645217"/>
    </source>
</evidence>
<dbReference type="EMBL" id="BMNT01000005">
    <property type="protein sequence ID" value="GGK71616.1"/>
    <property type="molecule type" value="Genomic_DNA"/>
</dbReference>
<keyword evidence="9" id="KW-0902">Two-component regulatory system</keyword>
<gene>
    <name evidence="15" type="ORF">GCM10007964_13080</name>
</gene>
<keyword evidence="10 12" id="KW-0472">Membrane</keyword>
<keyword evidence="6 12" id="KW-0812">Transmembrane</keyword>
<dbReference type="InterPro" id="IPR003660">
    <property type="entry name" value="HAMP_dom"/>
</dbReference>
<evidence type="ECO:0000256" key="6">
    <source>
        <dbReference type="ARBA" id="ARBA00022692"/>
    </source>
</evidence>